<comment type="caution">
    <text evidence="1">The sequence shown here is derived from an EMBL/GenBank/DDBJ whole genome shotgun (WGS) entry which is preliminary data.</text>
</comment>
<proteinExistence type="predicted"/>
<accession>A0A512IGU8</accession>
<dbReference type="EMBL" id="BJZS01000101">
    <property type="protein sequence ID" value="GEO96935.1"/>
    <property type="molecule type" value="Genomic_DNA"/>
</dbReference>
<evidence type="ECO:0000313" key="2">
    <source>
        <dbReference type="Proteomes" id="UP000321103"/>
    </source>
</evidence>
<dbReference type="Gene3D" id="3.40.50.720">
    <property type="entry name" value="NAD(P)-binding Rossmann-like Domain"/>
    <property type="match status" value="1"/>
</dbReference>
<dbReference type="STRING" id="388357.GCA_001580365_01883"/>
<dbReference type="AlphaFoldDB" id="A0A512IGU8"/>
<sequence>MNGGPQVMNIRPSMSGMTTFAIIGAGRNLGEAVARRFGREGYSLALIARNQDRVDQLAADLVADGFTAKGYAANVRDTDSLVAALDQATQDLGLIEVLSYNPLPQKEFLRPLLESTVGDVRAAVEFSVYGPVAAVHQVLQGMRVLKKGSLLFVNGGSAVQPVQHFAGTSIGFAGETAYVEMLDQALKDEPIYVGQLIIPGAIVPGDEQKDPQVLAEKLWQMHSQRSRLRMFATELETQPY</sequence>
<dbReference type="PANTHER" id="PTHR43431:SF7">
    <property type="entry name" value="OXIDOREDUCTASE, SHORT CHAIN DEHYDROGENASE_REDUCTASE FAMILY (AFU_ORTHOLOGUE AFUA_5G14000)"/>
    <property type="match status" value="1"/>
</dbReference>
<reference evidence="1 2" key="1">
    <citation type="submission" date="2019-07" db="EMBL/GenBank/DDBJ databases">
        <title>Whole genome shotgun sequence of Kocuria turfanensis NBRC 107627.</title>
        <authorList>
            <person name="Hosoyama A."/>
            <person name="Uohara A."/>
            <person name="Ohji S."/>
            <person name="Ichikawa N."/>
        </authorList>
    </citation>
    <scope>NUCLEOTIDE SEQUENCE [LARGE SCALE GENOMIC DNA]</scope>
    <source>
        <strain evidence="1 2">NBRC 107627</strain>
    </source>
</reference>
<dbReference type="Pfam" id="PF00106">
    <property type="entry name" value="adh_short"/>
    <property type="match status" value="1"/>
</dbReference>
<evidence type="ECO:0000313" key="1">
    <source>
        <dbReference type="EMBL" id="GEO96935.1"/>
    </source>
</evidence>
<dbReference type="SUPFAM" id="SSF51735">
    <property type="entry name" value="NAD(P)-binding Rossmann-fold domains"/>
    <property type="match status" value="1"/>
</dbReference>
<dbReference type="Proteomes" id="UP000321103">
    <property type="component" value="Unassembled WGS sequence"/>
</dbReference>
<gene>
    <name evidence="1" type="ORF">KTU01_30580</name>
</gene>
<dbReference type="PANTHER" id="PTHR43431">
    <property type="entry name" value="OXIDOREDUCTASE, SHORT CHAIN DEHYDROGENASE/REDUCTASE FAMILY (AFU_ORTHOLOGUE AFUA_5G14000)"/>
    <property type="match status" value="1"/>
</dbReference>
<dbReference type="InterPro" id="IPR002347">
    <property type="entry name" value="SDR_fam"/>
</dbReference>
<name>A0A512IGU8_9MICC</name>
<organism evidence="1 2">
    <name type="scientific">Kocuria turfanensis</name>
    <dbReference type="NCBI Taxonomy" id="388357"/>
    <lineage>
        <taxon>Bacteria</taxon>
        <taxon>Bacillati</taxon>
        <taxon>Actinomycetota</taxon>
        <taxon>Actinomycetes</taxon>
        <taxon>Micrococcales</taxon>
        <taxon>Micrococcaceae</taxon>
        <taxon>Kocuria</taxon>
    </lineage>
</organism>
<protein>
    <submittedName>
        <fullName evidence="1">Short-chain dehydrogenase</fullName>
    </submittedName>
</protein>
<keyword evidence="2" id="KW-1185">Reference proteome</keyword>
<dbReference type="InterPro" id="IPR036291">
    <property type="entry name" value="NAD(P)-bd_dom_sf"/>
</dbReference>